<dbReference type="AlphaFoldDB" id="A0A4Y2EHC3"/>
<dbReference type="Gene3D" id="3.30.420.10">
    <property type="entry name" value="Ribonuclease H-like superfamily/Ribonuclease H"/>
    <property type="match status" value="1"/>
</dbReference>
<dbReference type="EMBL" id="BGPR01092717">
    <property type="protein sequence ID" value="GBM28217.1"/>
    <property type="molecule type" value="Genomic_DNA"/>
</dbReference>
<feature type="domain" description="RNase H type-1" evidence="1">
    <location>
        <begin position="1"/>
        <end position="50"/>
    </location>
</feature>
<evidence type="ECO:0000313" key="3">
    <source>
        <dbReference type="Proteomes" id="UP000499080"/>
    </source>
</evidence>
<dbReference type="GO" id="GO:0004523">
    <property type="term" value="F:RNA-DNA hybrid ribonuclease activity"/>
    <property type="evidence" value="ECO:0007669"/>
    <property type="project" value="InterPro"/>
</dbReference>
<gene>
    <name evidence="2" type="ORF">AVEN_8318_1</name>
</gene>
<dbReference type="PROSITE" id="PS50879">
    <property type="entry name" value="RNASE_H_1"/>
    <property type="match status" value="1"/>
</dbReference>
<sequence length="99" mass="11196">MAFDSPVEKRQILNLIKESLDDNIELHWIRAHHGELCNERAYEIAKDASVKDVIDNYFNKSLADLDVFSRPAPALLIPTPSTSKFRGSQPLLFSVLNTV</sequence>
<proteinExistence type="predicted"/>
<evidence type="ECO:0000259" key="1">
    <source>
        <dbReference type="PROSITE" id="PS50879"/>
    </source>
</evidence>
<dbReference type="GO" id="GO:0003676">
    <property type="term" value="F:nucleic acid binding"/>
    <property type="evidence" value="ECO:0007669"/>
    <property type="project" value="InterPro"/>
</dbReference>
<evidence type="ECO:0000313" key="2">
    <source>
        <dbReference type="EMBL" id="GBM28217.1"/>
    </source>
</evidence>
<keyword evidence="3" id="KW-1185">Reference proteome</keyword>
<dbReference type="InterPro" id="IPR002156">
    <property type="entry name" value="RNaseH_domain"/>
</dbReference>
<dbReference type="Proteomes" id="UP000499080">
    <property type="component" value="Unassembled WGS sequence"/>
</dbReference>
<dbReference type="InterPro" id="IPR036397">
    <property type="entry name" value="RNaseH_sf"/>
</dbReference>
<dbReference type="OrthoDB" id="8063979at2759"/>
<protein>
    <recommendedName>
        <fullName evidence="1">RNase H type-1 domain-containing protein</fullName>
    </recommendedName>
</protein>
<comment type="caution">
    <text evidence="2">The sequence shown here is derived from an EMBL/GenBank/DDBJ whole genome shotgun (WGS) entry which is preliminary data.</text>
</comment>
<organism evidence="2 3">
    <name type="scientific">Araneus ventricosus</name>
    <name type="common">Orbweaver spider</name>
    <name type="synonym">Epeira ventricosa</name>
    <dbReference type="NCBI Taxonomy" id="182803"/>
    <lineage>
        <taxon>Eukaryota</taxon>
        <taxon>Metazoa</taxon>
        <taxon>Ecdysozoa</taxon>
        <taxon>Arthropoda</taxon>
        <taxon>Chelicerata</taxon>
        <taxon>Arachnida</taxon>
        <taxon>Araneae</taxon>
        <taxon>Araneomorphae</taxon>
        <taxon>Entelegynae</taxon>
        <taxon>Araneoidea</taxon>
        <taxon>Araneidae</taxon>
        <taxon>Araneus</taxon>
    </lineage>
</organism>
<name>A0A4Y2EHC3_ARAVE</name>
<accession>A0A4Y2EHC3</accession>
<reference evidence="2 3" key="1">
    <citation type="journal article" date="2019" name="Sci. Rep.">
        <title>Orb-weaving spider Araneus ventricosus genome elucidates the spidroin gene catalogue.</title>
        <authorList>
            <person name="Kono N."/>
            <person name="Nakamura H."/>
            <person name="Ohtoshi R."/>
            <person name="Moran D.A.P."/>
            <person name="Shinohara A."/>
            <person name="Yoshida Y."/>
            <person name="Fujiwara M."/>
            <person name="Mori M."/>
            <person name="Tomita M."/>
            <person name="Arakawa K."/>
        </authorList>
    </citation>
    <scope>NUCLEOTIDE SEQUENCE [LARGE SCALE GENOMIC DNA]</scope>
</reference>